<dbReference type="NCBIfam" id="TIGR01764">
    <property type="entry name" value="excise"/>
    <property type="match status" value="1"/>
</dbReference>
<gene>
    <name evidence="3" type="ORF">SAMN02745161_1634</name>
</gene>
<sequence length="97" mass="10752">MSIGIKHTYTLGEAAELLSCHKETIRRAIKDGSLQAAKLGRGYRVSRVDLEAFWQAQGGGVLFEKVEQQVVEPEPEPEPVETKPKKPRGPEQLTLPT</sequence>
<dbReference type="InterPro" id="IPR041657">
    <property type="entry name" value="HTH_17"/>
</dbReference>
<dbReference type="RefSeq" id="WP_084539392.1">
    <property type="nucleotide sequence ID" value="NZ_FSRG01000004.1"/>
</dbReference>
<dbReference type="Proteomes" id="UP000184694">
    <property type="component" value="Unassembled WGS sequence"/>
</dbReference>
<reference evidence="4" key="1">
    <citation type="submission" date="2016-11" db="EMBL/GenBank/DDBJ databases">
        <authorList>
            <person name="Varghese N."/>
            <person name="Submissions S."/>
        </authorList>
    </citation>
    <scope>NUCLEOTIDE SEQUENCE [LARGE SCALE GENOMIC DNA]</scope>
    <source>
        <strain evidence="4">DSM 17456</strain>
    </source>
</reference>
<evidence type="ECO:0000259" key="2">
    <source>
        <dbReference type="Pfam" id="PF12728"/>
    </source>
</evidence>
<evidence type="ECO:0000313" key="3">
    <source>
        <dbReference type="EMBL" id="SIO01505.1"/>
    </source>
</evidence>
<dbReference type="GO" id="GO:0003677">
    <property type="term" value="F:DNA binding"/>
    <property type="evidence" value="ECO:0007669"/>
    <property type="project" value="InterPro"/>
</dbReference>
<organism evidence="3 4">
    <name type="scientific">Halodesulfovibrio marinisediminis DSM 17456</name>
    <dbReference type="NCBI Taxonomy" id="1121457"/>
    <lineage>
        <taxon>Bacteria</taxon>
        <taxon>Pseudomonadati</taxon>
        <taxon>Thermodesulfobacteriota</taxon>
        <taxon>Desulfovibrionia</taxon>
        <taxon>Desulfovibrionales</taxon>
        <taxon>Desulfovibrionaceae</taxon>
        <taxon>Halodesulfovibrio</taxon>
    </lineage>
</organism>
<dbReference type="SUPFAM" id="SSF46955">
    <property type="entry name" value="Putative DNA-binding domain"/>
    <property type="match status" value="1"/>
</dbReference>
<feature type="domain" description="Helix-turn-helix" evidence="2">
    <location>
        <begin position="9"/>
        <end position="57"/>
    </location>
</feature>
<dbReference type="OrthoDB" id="5459819at2"/>
<dbReference type="InterPro" id="IPR009061">
    <property type="entry name" value="DNA-bd_dom_put_sf"/>
</dbReference>
<name>A0A1N6G1T2_9BACT</name>
<evidence type="ECO:0000256" key="1">
    <source>
        <dbReference type="SAM" id="MobiDB-lite"/>
    </source>
</evidence>
<keyword evidence="4" id="KW-1185">Reference proteome</keyword>
<protein>
    <submittedName>
        <fullName evidence="3">DNA binding domain-containing protein, excisionase family</fullName>
    </submittedName>
</protein>
<accession>A0A1N6G1T2</accession>
<proteinExistence type="predicted"/>
<dbReference type="Pfam" id="PF12728">
    <property type="entry name" value="HTH_17"/>
    <property type="match status" value="1"/>
</dbReference>
<dbReference type="InterPro" id="IPR010093">
    <property type="entry name" value="SinI_DNA-bd"/>
</dbReference>
<feature type="region of interest" description="Disordered" evidence="1">
    <location>
        <begin position="68"/>
        <end position="97"/>
    </location>
</feature>
<dbReference type="AlphaFoldDB" id="A0A1N6G1T2"/>
<dbReference type="STRING" id="1121457.SAMN02745161_1634"/>
<evidence type="ECO:0000313" key="4">
    <source>
        <dbReference type="Proteomes" id="UP000184694"/>
    </source>
</evidence>
<dbReference type="EMBL" id="FSRG01000004">
    <property type="protein sequence ID" value="SIO01505.1"/>
    <property type="molecule type" value="Genomic_DNA"/>
</dbReference>